<organism evidence="1 2">
    <name type="scientific">Dissostichus mawsoni</name>
    <name type="common">Antarctic cod</name>
    <dbReference type="NCBI Taxonomy" id="36200"/>
    <lineage>
        <taxon>Eukaryota</taxon>
        <taxon>Metazoa</taxon>
        <taxon>Chordata</taxon>
        <taxon>Craniata</taxon>
        <taxon>Vertebrata</taxon>
        <taxon>Euteleostomi</taxon>
        <taxon>Actinopterygii</taxon>
        <taxon>Neopterygii</taxon>
        <taxon>Teleostei</taxon>
        <taxon>Neoteleostei</taxon>
        <taxon>Acanthomorphata</taxon>
        <taxon>Eupercaria</taxon>
        <taxon>Perciformes</taxon>
        <taxon>Notothenioidei</taxon>
        <taxon>Nototheniidae</taxon>
        <taxon>Dissostichus</taxon>
    </lineage>
</organism>
<gene>
    <name evidence="1" type="ORF">F7725_013294</name>
</gene>
<evidence type="ECO:0000313" key="1">
    <source>
        <dbReference type="EMBL" id="KAF3851522.1"/>
    </source>
</evidence>
<evidence type="ECO:0000313" key="2">
    <source>
        <dbReference type="Proteomes" id="UP000518266"/>
    </source>
</evidence>
<dbReference type="EMBL" id="JAAKFY010000010">
    <property type="protein sequence ID" value="KAF3851522.1"/>
    <property type="molecule type" value="Genomic_DNA"/>
</dbReference>
<dbReference type="Proteomes" id="UP000518266">
    <property type="component" value="Unassembled WGS sequence"/>
</dbReference>
<accession>A0A7J5YPN9</accession>
<keyword evidence="2" id="KW-1185">Reference proteome</keyword>
<dbReference type="AlphaFoldDB" id="A0A7J5YPN9"/>
<protein>
    <submittedName>
        <fullName evidence="1">Uncharacterized protein</fullName>
    </submittedName>
</protein>
<name>A0A7J5YPN9_DISMA</name>
<sequence>MKNKARLSQNLNENKVLKGRVADLHSKLRAARKKPKTWRYIMRCKEDIQAVADITDPRSLLSVLLISKHST</sequence>
<comment type="caution">
    <text evidence="1">The sequence shown here is derived from an EMBL/GenBank/DDBJ whole genome shotgun (WGS) entry which is preliminary data.</text>
</comment>
<proteinExistence type="predicted"/>
<reference evidence="1 2" key="1">
    <citation type="submission" date="2020-03" db="EMBL/GenBank/DDBJ databases">
        <title>Dissostichus mawsoni Genome sequencing and assembly.</title>
        <authorList>
            <person name="Park H."/>
        </authorList>
    </citation>
    <scope>NUCLEOTIDE SEQUENCE [LARGE SCALE GENOMIC DNA]</scope>
    <source>
        <strain evidence="1">DM0001</strain>
        <tissue evidence="1">Muscle</tissue>
    </source>
</reference>